<keyword evidence="3" id="KW-1185">Reference proteome</keyword>
<dbReference type="InterPro" id="IPR029021">
    <property type="entry name" value="Prot-tyrosine_phosphatase-like"/>
</dbReference>
<dbReference type="Proteomes" id="UP000255297">
    <property type="component" value="Unassembled WGS sequence"/>
</dbReference>
<keyword evidence="1" id="KW-0472">Membrane</keyword>
<sequence>MNIKIKETFKKITLFLVMFIAVYFPLGTFTIVLIIRSLVTFMQQSQWSEYYVHLIILCVILGSLLYSVLFAKWLTIWLFHSNNRSDKNFFAAAITIFWILTLSYWIMPRATMEREITSIDGHFTGGPYPDKNQLILLKAKGYTGIISLLDPIILPAEPWLYFQEKYNAKIIGIKLINIPIIPESIYTLETIKTIEELSKSINKKDKYYVHGYYGQDRVKTFIDIVNANAHLSKNGSKRHLS</sequence>
<reference evidence="2 3" key="1">
    <citation type="submission" date="2018-06" db="EMBL/GenBank/DDBJ databases">
        <authorList>
            <consortium name="Pathogen Informatics"/>
            <person name="Doyle S."/>
        </authorList>
    </citation>
    <scope>NUCLEOTIDE SEQUENCE [LARGE SCALE GENOMIC DNA]</scope>
    <source>
        <strain evidence="2 3">NCTC11532</strain>
    </source>
</reference>
<organism evidence="2 3">
    <name type="scientific">Legionella wadsworthii</name>
    <dbReference type="NCBI Taxonomy" id="28088"/>
    <lineage>
        <taxon>Bacteria</taxon>
        <taxon>Pseudomonadati</taxon>
        <taxon>Pseudomonadota</taxon>
        <taxon>Gammaproteobacteria</taxon>
        <taxon>Legionellales</taxon>
        <taxon>Legionellaceae</taxon>
        <taxon>Legionella</taxon>
    </lineage>
</organism>
<dbReference type="SUPFAM" id="SSF52799">
    <property type="entry name" value="(Phosphotyrosine protein) phosphatases II"/>
    <property type="match status" value="1"/>
</dbReference>
<dbReference type="OrthoDB" id="9814896at2"/>
<dbReference type="EMBL" id="UGPB01000001">
    <property type="protein sequence ID" value="STY29515.1"/>
    <property type="molecule type" value="Genomic_DNA"/>
</dbReference>
<evidence type="ECO:0000256" key="1">
    <source>
        <dbReference type="SAM" id="Phobius"/>
    </source>
</evidence>
<evidence type="ECO:0000313" key="2">
    <source>
        <dbReference type="EMBL" id="STY29515.1"/>
    </source>
</evidence>
<dbReference type="RefSeq" id="WP_031565410.1">
    <property type="nucleotide sequence ID" value="NZ_CAAAIS010000003.1"/>
</dbReference>
<dbReference type="STRING" id="1122170.GCA_000701265_00785"/>
<name>A0A378LRE7_9GAMM</name>
<accession>A0A378LRE7</accession>
<gene>
    <name evidence="2" type="ORF">NCTC11532_01702</name>
</gene>
<protein>
    <submittedName>
        <fullName evidence="2">Uncharacterized protein</fullName>
    </submittedName>
</protein>
<proteinExistence type="predicted"/>
<keyword evidence="1" id="KW-1133">Transmembrane helix</keyword>
<dbReference type="Gene3D" id="3.90.190.10">
    <property type="entry name" value="Protein tyrosine phosphatase superfamily"/>
    <property type="match status" value="1"/>
</dbReference>
<evidence type="ECO:0000313" key="3">
    <source>
        <dbReference type="Proteomes" id="UP000255297"/>
    </source>
</evidence>
<feature type="transmembrane region" description="Helical" evidence="1">
    <location>
        <begin position="89"/>
        <end position="107"/>
    </location>
</feature>
<feature type="transmembrane region" description="Helical" evidence="1">
    <location>
        <begin position="12"/>
        <end position="38"/>
    </location>
</feature>
<feature type="transmembrane region" description="Helical" evidence="1">
    <location>
        <begin position="50"/>
        <end position="69"/>
    </location>
</feature>
<keyword evidence="1" id="KW-0812">Transmembrane</keyword>
<dbReference type="AlphaFoldDB" id="A0A378LRE7"/>